<dbReference type="EMBL" id="BMVU01000036">
    <property type="protein sequence ID" value="GGX96383.1"/>
    <property type="molecule type" value="Genomic_DNA"/>
</dbReference>
<name>A0A918NUH6_9ACTN</name>
<accession>A0A918NUH6</accession>
<dbReference type="InterPro" id="IPR036736">
    <property type="entry name" value="ACP-like_sf"/>
</dbReference>
<comment type="caution">
    <text evidence="2">The sequence shown here is derived from an EMBL/GenBank/DDBJ whole genome shotgun (WGS) entry which is preliminary data.</text>
</comment>
<reference evidence="2" key="2">
    <citation type="submission" date="2020-09" db="EMBL/GenBank/DDBJ databases">
        <authorList>
            <person name="Sun Q."/>
            <person name="Ohkuma M."/>
        </authorList>
    </citation>
    <scope>NUCLEOTIDE SEQUENCE</scope>
    <source>
        <strain evidence="2">JCM 4790</strain>
    </source>
</reference>
<organism evidence="2 3">
    <name type="scientific">Streptomyces minutiscleroticus</name>
    <dbReference type="NCBI Taxonomy" id="68238"/>
    <lineage>
        <taxon>Bacteria</taxon>
        <taxon>Bacillati</taxon>
        <taxon>Actinomycetota</taxon>
        <taxon>Actinomycetes</taxon>
        <taxon>Kitasatosporales</taxon>
        <taxon>Streptomycetaceae</taxon>
        <taxon>Streptomyces</taxon>
    </lineage>
</organism>
<dbReference type="InterPro" id="IPR009081">
    <property type="entry name" value="PP-bd_ACP"/>
</dbReference>
<evidence type="ECO:0000259" key="1">
    <source>
        <dbReference type="PROSITE" id="PS50075"/>
    </source>
</evidence>
<dbReference type="AlphaFoldDB" id="A0A918NUH6"/>
<dbReference type="Proteomes" id="UP000619244">
    <property type="component" value="Unassembled WGS sequence"/>
</dbReference>
<gene>
    <name evidence="2" type="primary">acpP</name>
    <name evidence="2" type="ORF">GCM10010358_57700</name>
</gene>
<evidence type="ECO:0000313" key="3">
    <source>
        <dbReference type="Proteomes" id="UP000619244"/>
    </source>
</evidence>
<protein>
    <submittedName>
        <fullName evidence="2">Acyl carrier protein</fullName>
    </submittedName>
</protein>
<dbReference type="SUPFAM" id="SSF47336">
    <property type="entry name" value="ACP-like"/>
    <property type="match status" value="1"/>
</dbReference>
<keyword evidence="3" id="KW-1185">Reference proteome</keyword>
<dbReference type="Pfam" id="PF00550">
    <property type="entry name" value="PP-binding"/>
    <property type="match status" value="1"/>
</dbReference>
<dbReference type="RefSeq" id="WP_190193256.1">
    <property type="nucleotide sequence ID" value="NZ_BMVU01000036.1"/>
</dbReference>
<sequence>MSTAEVVSSLLAQRFGVAASELADETPLYRLRLDSLALEELRVMLEDTLDVDLDDIVLTSRDTVGRLMAAVEHEAAA</sequence>
<dbReference type="PROSITE" id="PS50075">
    <property type="entry name" value="CARRIER"/>
    <property type="match status" value="1"/>
</dbReference>
<proteinExistence type="predicted"/>
<evidence type="ECO:0000313" key="2">
    <source>
        <dbReference type="EMBL" id="GGX96383.1"/>
    </source>
</evidence>
<reference evidence="2" key="1">
    <citation type="journal article" date="2014" name="Int. J. Syst. Evol. Microbiol.">
        <title>Complete genome sequence of Corynebacterium casei LMG S-19264T (=DSM 44701T), isolated from a smear-ripened cheese.</title>
        <authorList>
            <consortium name="US DOE Joint Genome Institute (JGI-PGF)"/>
            <person name="Walter F."/>
            <person name="Albersmeier A."/>
            <person name="Kalinowski J."/>
            <person name="Ruckert C."/>
        </authorList>
    </citation>
    <scope>NUCLEOTIDE SEQUENCE</scope>
    <source>
        <strain evidence="2">JCM 4790</strain>
    </source>
</reference>
<feature type="domain" description="Carrier" evidence="1">
    <location>
        <begin position="1"/>
        <end position="75"/>
    </location>
</feature>
<dbReference type="Gene3D" id="1.10.1200.10">
    <property type="entry name" value="ACP-like"/>
    <property type="match status" value="1"/>
</dbReference>